<dbReference type="GO" id="GO:0016020">
    <property type="term" value="C:membrane"/>
    <property type="evidence" value="ECO:0007669"/>
    <property type="project" value="UniProtKB-SubCell"/>
</dbReference>
<reference evidence="8" key="1">
    <citation type="journal article" date="2014" name="BMC Genomics">
        <title>Genome characteristics reveal the impact of lichenization on lichen-forming fungus Endocarpon pusillum Hedwig (Verrucariales, Ascomycota).</title>
        <authorList>
            <person name="Wang Y.-Y."/>
            <person name="Liu B."/>
            <person name="Zhang X.-Y."/>
            <person name="Zhou Q.-M."/>
            <person name="Zhang T."/>
            <person name="Li H."/>
            <person name="Yu Y.-F."/>
            <person name="Zhang X.-L."/>
            <person name="Hao X.-Y."/>
            <person name="Wang M."/>
            <person name="Wang L."/>
            <person name="Wei J.-C."/>
        </authorList>
    </citation>
    <scope>NUCLEOTIDE SEQUENCE [LARGE SCALE GENOMIC DNA]</scope>
    <source>
        <strain evidence="8">Z07020 / HMAS-L-300199</strain>
    </source>
</reference>
<evidence type="ECO:0000313" key="8">
    <source>
        <dbReference type="Proteomes" id="UP000019373"/>
    </source>
</evidence>
<feature type="transmembrane region" description="Helical" evidence="6">
    <location>
        <begin position="110"/>
        <end position="129"/>
    </location>
</feature>
<evidence type="ECO:0000313" key="7">
    <source>
        <dbReference type="EMBL" id="ERF69547.1"/>
    </source>
</evidence>
<dbReference type="PANTHER" id="PTHR31162:SF3">
    <property type="entry name" value="TRANSPORTER_MALIC ACID TRANSPORT PROTEIN, PUTATIVE-RELATED"/>
    <property type="match status" value="1"/>
</dbReference>
<feature type="transmembrane region" description="Helical" evidence="6">
    <location>
        <begin position="215"/>
        <end position="236"/>
    </location>
</feature>
<dbReference type="GeneID" id="19236931"/>
<dbReference type="OrthoDB" id="2901184at2759"/>
<proteinExistence type="predicted"/>
<keyword evidence="3 6" id="KW-1133">Transmembrane helix</keyword>
<dbReference type="InterPro" id="IPR038665">
    <property type="entry name" value="Voltage-dep_anion_channel_sf"/>
</dbReference>
<dbReference type="HOGENOM" id="CLU_030057_2_1_1"/>
<evidence type="ECO:0000256" key="3">
    <source>
        <dbReference type="ARBA" id="ARBA00022989"/>
    </source>
</evidence>
<dbReference type="PANTHER" id="PTHR31162">
    <property type="entry name" value="MALIC ACID TRANSPORT PROTEIN-RELATED"/>
    <property type="match status" value="1"/>
</dbReference>
<gene>
    <name evidence="7" type="ORF">EPUS_01877</name>
</gene>
<feature type="transmembrane region" description="Helical" evidence="6">
    <location>
        <begin position="141"/>
        <end position="162"/>
    </location>
</feature>
<evidence type="ECO:0000256" key="6">
    <source>
        <dbReference type="SAM" id="Phobius"/>
    </source>
</evidence>
<comment type="subcellular location">
    <subcellularLocation>
        <location evidence="1">Membrane</location>
        <topology evidence="1">Multi-pass membrane protein</topology>
    </subcellularLocation>
</comment>
<dbReference type="OMA" id="FYHYPYT"/>
<organism evidence="7 8">
    <name type="scientific">Endocarpon pusillum (strain Z07020 / HMAS-L-300199)</name>
    <name type="common">Lichen-forming fungus</name>
    <dbReference type="NCBI Taxonomy" id="1263415"/>
    <lineage>
        <taxon>Eukaryota</taxon>
        <taxon>Fungi</taxon>
        <taxon>Dikarya</taxon>
        <taxon>Ascomycota</taxon>
        <taxon>Pezizomycotina</taxon>
        <taxon>Eurotiomycetes</taxon>
        <taxon>Chaetothyriomycetidae</taxon>
        <taxon>Verrucariales</taxon>
        <taxon>Verrucariaceae</taxon>
        <taxon>Endocarpon</taxon>
    </lineage>
</organism>
<sequence length="491" mass="54518">MASSTEPKTIPPALPRHLRQPGEDGYRTPVIEDPEHPAHHRHRNVRSARSSSSQALNPPGNGLLEMSSGSRGQAPQSEKNHLNHEGDRCYLPEGFPKNLSWRQRLKHTTWAYFTVTMATGGIANVVATVPTSYRFNGIEVIGTIFFLLNLVFYIAIWMMIGLRFYFHPRTFKSSFTHPTESLFAPATVVSFGTILINIVQYGIDDAGSWLSKAAYALFWLNAVLAITLSVSIYLILWSTQYFSVANMTPIWIFPAYPLLIVGPFAGVLSSKMSNQAENLTIIIAGFTVQGVGFLVAFSIYAAFVYRLMTQKLPQESLRPGMFVSVGPSGFTVAGTITMAANIRSALPKNYMDAGDSELTAQIIQVVANWMCLWLWGLAVWFFLIAVGAHYSCVRGNMLFAMNWFSFIFPNTALITATFAVAKAFNSPAIDIIGSVMTCILILTWLFVVFMMFRAIYLKQILWPQKGEDRDEGGFHSKDAESLSISAESPQP</sequence>
<feature type="compositionally biased region" description="Polar residues" evidence="5">
    <location>
        <begin position="67"/>
        <end position="77"/>
    </location>
</feature>
<dbReference type="EMBL" id="KE721402">
    <property type="protein sequence ID" value="ERF69547.1"/>
    <property type="molecule type" value="Genomic_DNA"/>
</dbReference>
<feature type="transmembrane region" description="Helical" evidence="6">
    <location>
        <begin position="431"/>
        <end position="456"/>
    </location>
</feature>
<dbReference type="InterPro" id="IPR030185">
    <property type="entry name" value="Mae1"/>
</dbReference>
<feature type="transmembrane region" description="Helical" evidence="6">
    <location>
        <begin position="362"/>
        <end position="386"/>
    </location>
</feature>
<evidence type="ECO:0008006" key="9">
    <source>
        <dbReference type="Google" id="ProtNLM"/>
    </source>
</evidence>
<evidence type="ECO:0000256" key="5">
    <source>
        <dbReference type="SAM" id="MobiDB-lite"/>
    </source>
</evidence>
<dbReference type="RefSeq" id="XP_007804804.1">
    <property type="nucleotide sequence ID" value="XM_007806613.1"/>
</dbReference>
<dbReference type="Proteomes" id="UP000019373">
    <property type="component" value="Unassembled WGS sequence"/>
</dbReference>
<evidence type="ECO:0000256" key="1">
    <source>
        <dbReference type="ARBA" id="ARBA00004141"/>
    </source>
</evidence>
<feature type="transmembrane region" description="Helical" evidence="6">
    <location>
        <begin position="398"/>
        <end position="419"/>
    </location>
</feature>
<feature type="region of interest" description="Disordered" evidence="5">
    <location>
        <begin position="1"/>
        <end position="85"/>
    </location>
</feature>
<feature type="transmembrane region" description="Helical" evidence="6">
    <location>
        <begin position="320"/>
        <end position="342"/>
    </location>
</feature>
<accession>U1FXD4</accession>
<feature type="compositionally biased region" description="Polar residues" evidence="5">
    <location>
        <begin position="47"/>
        <end position="56"/>
    </location>
</feature>
<evidence type="ECO:0000256" key="2">
    <source>
        <dbReference type="ARBA" id="ARBA00022692"/>
    </source>
</evidence>
<name>U1FXD4_ENDPU</name>
<feature type="compositionally biased region" description="Polar residues" evidence="5">
    <location>
        <begin position="482"/>
        <end position="491"/>
    </location>
</feature>
<dbReference type="CDD" id="cd09317">
    <property type="entry name" value="TDT_Mae1_like"/>
    <property type="match status" value="1"/>
</dbReference>
<keyword evidence="4 6" id="KW-0472">Membrane</keyword>
<dbReference type="Gene3D" id="1.50.10.150">
    <property type="entry name" value="Voltage-dependent anion channel"/>
    <property type="match status" value="1"/>
</dbReference>
<dbReference type="AlphaFoldDB" id="U1FXD4"/>
<dbReference type="Pfam" id="PF03595">
    <property type="entry name" value="SLAC1"/>
    <property type="match status" value="1"/>
</dbReference>
<dbReference type="GO" id="GO:0015140">
    <property type="term" value="F:malate transmembrane transporter activity"/>
    <property type="evidence" value="ECO:0007669"/>
    <property type="project" value="InterPro"/>
</dbReference>
<feature type="region of interest" description="Disordered" evidence="5">
    <location>
        <begin position="467"/>
        <end position="491"/>
    </location>
</feature>
<keyword evidence="2 6" id="KW-0812">Transmembrane</keyword>
<dbReference type="InterPro" id="IPR004695">
    <property type="entry name" value="SLAC1/Mae1/Ssu1/TehA"/>
</dbReference>
<protein>
    <recommendedName>
        <fullName evidence="9">Malic acid transport protein</fullName>
    </recommendedName>
</protein>
<feature type="compositionally biased region" description="Basic and acidic residues" evidence="5">
    <location>
        <begin position="467"/>
        <end position="480"/>
    </location>
</feature>
<evidence type="ECO:0000256" key="4">
    <source>
        <dbReference type="ARBA" id="ARBA00023136"/>
    </source>
</evidence>
<feature type="transmembrane region" description="Helical" evidence="6">
    <location>
        <begin position="281"/>
        <end position="308"/>
    </location>
</feature>
<dbReference type="eggNOG" id="ENOG502R08Y">
    <property type="taxonomic scope" value="Eukaryota"/>
</dbReference>
<feature type="transmembrane region" description="Helical" evidence="6">
    <location>
        <begin position="248"/>
        <end position="269"/>
    </location>
</feature>
<keyword evidence="8" id="KW-1185">Reference proteome</keyword>
<feature type="transmembrane region" description="Helical" evidence="6">
    <location>
        <begin position="182"/>
        <end position="203"/>
    </location>
</feature>